<name>A0ABP8VZ25_9ACTN</name>
<dbReference type="SUPFAM" id="SSF52799">
    <property type="entry name" value="(Phosphotyrosine protein) phosphatases II"/>
    <property type="match status" value="1"/>
</dbReference>
<comment type="caution">
    <text evidence="2">The sequence shown here is derived from an EMBL/GenBank/DDBJ whole genome shotgun (WGS) entry which is preliminary data.</text>
</comment>
<proteinExistence type="predicted"/>
<sequence length="153" mass="16629">MPGWPDDAPGVVVLPDGRRVRAAPLHAPRAELPEPQLHLVLLGREPDPLPWPVHWVRWPDFRSPADTATTLAALREAHAHALTERVEVSCRGGVGRTGTALAALAVLSGLPPGEAVAWVREHHHPRAVETPLQRRWLRQVAARLGPGLSPPGR</sequence>
<dbReference type="InterPro" id="IPR050561">
    <property type="entry name" value="PTP"/>
</dbReference>
<accession>A0ABP8VZ25</accession>
<dbReference type="EMBL" id="BAABIM010000001">
    <property type="protein sequence ID" value="GAA4675941.1"/>
    <property type="molecule type" value="Genomic_DNA"/>
</dbReference>
<dbReference type="PROSITE" id="PS50056">
    <property type="entry name" value="TYR_PHOSPHATASE_2"/>
    <property type="match status" value="1"/>
</dbReference>
<organism evidence="2 3">
    <name type="scientific">Nocardioides nanhaiensis</name>
    <dbReference type="NCBI Taxonomy" id="1476871"/>
    <lineage>
        <taxon>Bacteria</taxon>
        <taxon>Bacillati</taxon>
        <taxon>Actinomycetota</taxon>
        <taxon>Actinomycetes</taxon>
        <taxon>Propionibacteriales</taxon>
        <taxon>Nocardioidaceae</taxon>
        <taxon>Nocardioides</taxon>
    </lineage>
</organism>
<dbReference type="Gene3D" id="3.90.190.10">
    <property type="entry name" value="Protein tyrosine phosphatase superfamily"/>
    <property type="match status" value="1"/>
</dbReference>
<evidence type="ECO:0000313" key="2">
    <source>
        <dbReference type="EMBL" id="GAA4675941.1"/>
    </source>
</evidence>
<dbReference type="RefSeq" id="WP_345263526.1">
    <property type="nucleotide sequence ID" value="NZ_BAABIM010000001.1"/>
</dbReference>
<keyword evidence="3" id="KW-1185">Reference proteome</keyword>
<dbReference type="InterPro" id="IPR029021">
    <property type="entry name" value="Prot-tyrosine_phosphatase-like"/>
</dbReference>
<dbReference type="InterPro" id="IPR000387">
    <property type="entry name" value="Tyr_Pase_dom"/>
</dbReference>
<feature type="domain" description="Tyrosine specific protein phosphatases" evidence="1">
    <location>
        <begin position="85"/>
        <end position="122"/>
    </location>
</feature>
<dbReference type="Pfam" id="PF00102">
    <property type="entry name" value="Y_phosphatase"/>
    <property type="match status" value="1"/>
</dbReference>
<evidence type="ECO:0000259" key="1">
    <source>
        <dbReference type="PROSITE" id="PS50056"/>
    </source>
</evidence>
<gene>
    <name evidence="2" type="ORF">GCM10023226_11430</name>
</gene>
<evidence type="ECO:0000313" key="3">
    <source>
        <dbReference type="Proteomes" id="UP001500621"/>
    </source>
</evidence>
<reference evidence="3" key="1">
    <citation type="journal article" date="2019" name="Int. J. Syst. Evol. Microbiol.">
        <title>The Global Catalogue of Microorganisms (GCM) 10K type strain sequencing project: providing services to taxonomists for standard genome sequencing and annotation.</title>
        <authorList>
            <consortium name="The Broad Institute Genomics Platform"/>
            <consortium name="The Broad Institute Genome Sequencing Center for Infectious Disease"/>
            <person name="Wu L."/>
            <person name="Ma J."/>
        </authorList>
    </citation>
    <scope>NUCLEOTIDE SEQUENCE [LARGE SCALE GENOMIC DNA]</scope>
    <source>
        <strain evidence="3">JCM 18127</strain>
    </source>
</reference>
<dbReference type="PANTHER" id="PTHR23339">
    <property type="entry name" value="TYROSINE SPECIFIC PROTEIN PHOSPHATASE AND DUAL SPECIFICITY PROTEIN PHOSPHATASE"/>
    <property type="match status" value="1"/>
</dbReference>
<protein>
    <submittedName>
        <fullName evidence="2">Protein-tyrosine phosphatase family protein</fullName>
    </submittedName>
</protein>
<dbReference type="Proteomes" id="UP001500621">
    <property type="component" value="Unassembled WGS sequence"/>
</dbReference>
<dbReference type="InterPro" id="IPR000242">
    <property type="entry name" value="PTP_cat"/>
</dbReference>